<keyword evidence="2" id="KW-1003">Cell membrane</keyword>
<evidence type="ECO:0000313" key="8">
    <source>
        <dbReference type="Proteomes" id="UP000273643"/>
    </source>
</evidence>
<dbReference type="PANTHER" id="PTHR10010:SF46">
    <property type="entry name" value="SODIUM-DEPENDENT PHOSPHATE TRANSPORT PROTEIN 2B"/>
    <property type="match status" value="1"/>
</dbReference>
<evidence type="ECO:0000256" key="4">
    <source>
        <dbReference type="ARBA" id="ARBA00022989"/>
    </source>
</evidence>
<accession>A0A3N1NNN4</accession>
<evidence type="ECO:0000256" key="5">
    <source>
        <dbReference type="ARBA" id="ARBA00023136"/>
    </source>
</evidence>
<dbReference type="PANTHER" id="PTHR10010">
    <property type="entry name" value="SOLUTE CARRIER FAMILY 34 SODIUM PHOSPHATE , MEMBER 2-RELATED"/>
    <property type="match status" value="1"/>
</dbReference>
<keyword evidence="4 6" id="KW-1133">Transmembrane helix</keyword>
<dbReference type="OrthoDB" id="9763003at2"/>
<evidence type="ECO:0000256" key="6">
    <source>
        <dbReference type="SAM" id="Phobius"/>
    </source>
</evidence>
<evidence type="ECO:0000256" key="3">
    <source>
        <dbReference type="ARBA" id="ARBA00022692"/>
    </source>
</evidence>
<evidence type="ECO:0000256" key="1">
    <source>
        <dbReference type="ARBA" id="ARBA00004651"/>
    </source>
</evidence>
<evidence type="ECO:0000256" key="2">
    <source>
        <dbReference type="ARBA" id="ARBA00022475"/>
    </source>
</evidence>
<dbReference type="RefSeq" id="WP_123638356.1">
    <property type="nucleotide sequence ID" value="NZ_JBHYFO010000010.1"/>
</dbReference>
<keyword evidence="5 6" id="KW-0472">Membrane</keyword>
<dbReference type="EMBL" id="RJUK01000001">
    <property type="protein sequence ID" value="ROQ21344.1"/>
    <property type="molecule type" value="Genomic_DNA"/>
</dbReference>
<gene>
    <name evidence="7" type="ORF">EDC38_1968</name>
</gene>
<feature type="transmembrane region" description="Helical" evidence="6">
    <location>
        <begin position="6"/>
        <end position="28"/>
    </location>
</feature>
<organism evidence="7 8">
    <name type="scientific">Marinimicrobium koreense</name>
    <dbReference type="NCBI Taxonomy" id="306545"/>
    <lineage>
        <taxon>Bacteria</taxon>
        <taxon>Pseudomonadati</taxon>
        <taxon>Pseudomonadota</taxon>
        <taxon>Gammaproteobacteria</taxon>
        <taxon>Cellvibrionales</taxon>
        <taxon>Cellvibrionaceae</taxon>
        <taxon>Marinimicrobium</taxon>
    </lineage>
</organism>
<dbReference type="Pfam" id="PF02690">
    <property type="entry name" value="Na_Pi_cotrans"/>
    <property type="match status" value="2"/>
</dbReference>
<keyword evidence="8" id="KW-1185">Reference proteome</keyword>
<feature type="transmembrane region" description="Helical" evidence="6">
    <location>
        <begin position="49"/>
        <end position="79"/>
    </location>
</feature>
<comment type="caution">
    <text evidence="7">The sequence shown here is derived from an EMBL/GenBank/DDBJ whole genome shotgun (WGS) entry which is preliminary data.</text>
</comment>
<dbReference type="Proteomes" id="UP000273643">
    <property type="component" value="Unassembled WGS sequence"/>
</dbReference>
<dbReference type="InterPro" id="IPR003841">
    <property type="entry name" value="Na/Pi_transpt"/>
</dbReference>
<dbReference type="NCBIfam" id="NF037997">
    <property type="entry name" value="Na_Pi_symport"/>
    <property type="match status" value="1"/>
</dbReference>
<reference evidence="7 8" key="1">
    <citation type="submission" date="2018-11" db="EMBL/GenBank/DDBJ databases">
        <title>Genomic Encyclopedia of Type Strains, Phase IV (KMG-IV): sequencing the most valuable type-strain genomes for metagenomic binning, comparative biology and taxonomic classification.</title>
        <authorList>
            <person name="Goeker M."/>
        </authorList>
    </citation>
    <scope>NUCLEOTIDE SEQUENCE [LARGE SCALE GENOMIC DNA]</scope>
    <source>
        <strain evidence="7 8">DSM 16974</strain>
    </source>
</reference>
<feature type="transmembrane region" description="Helical" evidence="6">
    <location>
        <begin position="136"/>
        <end position="158"/>
    </location>
</feature>
<feature type="transmembrane region" description="Helical" evidence="6">
    <location>
        <begin position="216"/>
        <end position="238"/>
    </location>
</feature>
<evidence type="ECO:0000313" key="7">
    <source>
        <dbReference type="EMBL" id="ROQ21344.1"/>
    </source>
</evidence>
<dbReference type="GO" id="GO:0044341">
    <property type="term" value="P:sodium-dependent phosphate transport"/>
    <property type="evidence" value="ECO:0007669"/>
    <property type="project" value="InterPro"/>
</dbReference>
<name>A0A3N1NNN4_9GAMM</name>
<dbReference type="GO" id="GO:0005436">
    <property type="term" value="F:sodium:phosphate symporter activity"/>
    <property type="evidence" value="ECO:0007669"/>
    <property type="project" value="InterPro"/>
</dbReference>
<comment type="subcellular location">
    <subcellularLocation>
        <location evidence="1">Cell membrane</location>
        <topology evidence="1">Multi-pass membrane protein</topology>
    </subcellularLocation>
</comment>
<dbReference type="AlphaFoldDB" id="A0A3N1NNN4"/>
<keyword evidence="3 6" id="KW-0812">Transmembrane</keyword>
<feature type="transmembrane region" description="Helical" evidence="6">
    <location>
        <begin position="250"/>
        <end position="273"/>
    </location>
</feature>
<proteinExistence type="predicted"/>
<protein>
    <submittedName>
        <fullName evidence="7">Phosphate:Na+ symporter</fullName>
    </submittedName>
</protein>
<feature type="transmembrane region" description="Helical" evidence="6">
    <location>
        <begin position="285"/>
        <end position="306"/>
    </location>
</feature>
<sequence>MELIRVLVEVLGGLGLFLLGMTLMTEGLKAMAGDAIRRVLMRFTRSPVSGVLAGLVGTAVLQSSSATIVATVGFVGAGLIGFSQALGIIFGSALGTTVTGWIVALIGFKLKLSLLAALFVFAGAMLKLFGRRSLGGLGYALAGFGLIFIGIDTLQGGLEGLREQMDFSQFPADDLWGKFQLVVIGVLFTVVTQSSSAGVVAALTALHTDTIVFEQAASLVVGMNIGTSFTAAAATIGGNVSVRRTGFSHVLYNTCVSSLALFLIVPYIAAWRFVAPETFVVHEEFALVGFHSAFNLLGVLLVVPFAGQFAHMVERLFPDKPFGYQQILDRGLLKYPELALTAVQKVMISQFERVAEQLEYILGESGRSVPLVDLARELSDVQEYLDAIHLEGTSGSQWERLLAAIQIVEHLQRLLERCDNKSVAVTLRNGDDLAEAKAALSPLVLSLWGKRSLPADQVQERVAQITQIEQTTRRQTMNDIAQGRLELKQGVARMEVVRWLQRVAVHIGRIDVHTRELNYQQP</sequence>
<feature type="transmembrane region" description="Helical" evidence="6">
    <location>
        <begin position="179"/>
        <end position="204"/>
    </location>
</feature>
<dbReference type="GO" id="GO:0005886">
    <property type="term" value="C:plasma membrane"/>
    <property type="evidence" value="ECO:0007669"/>
    <property type="project" value="UniProtKB-SubCell"/>
</dbReference>